<evidence type="ECO:0000256" key="1">
    <source>
        <dbReference type="SAM" id="MobiDB-lite"/>
    </source>
</evidence>
<keyword evidence="3" id="KW-1185">Reference proteome</keyword>
<evidence type="ECO:0000313" key="3">
    <source>
        <dbReference type="Proteomes" id="UP001362999"/>
    </source>
</evidence>
<dbReference type="Proteomes" id="UP001362999">
    <property type="component" value="Unassembled WGS sequence"/>
</dbReference>
<feature type="region of interest" description="Disordered" evidence="1">
    <location>
        <begin position="73"/>
        <end position="107"/>
    </location>
</feature>
<dbReference type="AlphaFoldDB" id="A0AAW0D672"/>
<gene>
    <name evidence="2" type="ORF">R3P38DRAFT_3175820</name>
</gene>
<protein>
    <submittedName>
        <fullName evidence="2">Uncharacterized protein</fullName>
    </submittedName>
</protein>
<sequence>MARDVAQTISPPPVTGLTLILKTYAWARTQRVYFPSCGVFPPSRLLTRLDQHHLVPSILILSKFRYLAAVHEADTSSSDEASLTLDPEPITESMVVDSSRPGSGEGL</sequence>
<evidence type="ECO:0000313" key="2">
    <source>
        <dbReference type="EMBL" id="KAK7046542.1"/>
    </source>
</evidence>
<reference evidence="2 3" key="1">
    <citation type="journal article" date="2024" name="J Genomics">
        <title>Draft genome sequencing and assembly of Favolaschia claudopus CIRM-BRFM 2984 isolated from oak limbs.</title>
        <authorList>
            <person name="Navarro D."/>
            <person name="Drula E."/>
            <person name="Chaduli D."/>
            <person name="Cazenave R."/>
            <person name="Ahrendt S."/>
            <person name="Wang J."/>
            <person name="Lipzen A."/>
            <person name="Daum C."/>
            <person name="Barry K."/>
            <person name="Grigoriev I.V."/>
            <person name="Favel A."/>
            <person name="Rosso M.N."/>
            <person name="Martin F."/>
        </authorList>
    </citation>
    <scope>NUCLEOTIDE SEQUENCE [LARGE SCALE GENOMIC DNA]</scope>
    <source>
        <strain evidence="2 3">CIRM-BRFM 2984</strain>
    </source>
</reference>
<organism evidence="2 3">
    <name type="scientific">Favolaschia claudopus</name>
    <dbReference type="NCBI Taxonomy" id="2862362"/>
    <lineage>
        <taxon>Eukaryota</taxon>
        <taxon>Fungi</taxon>
        <taxon>Dikarya</taxon>
        <taxon>Basidiomycota</taxon>
        <taxon>Agaricomycotina</taxon>
        <taxon>Agaricomycetes</taxon>
        <taxon>Agaricomycetidae</taxon>
        <taxon>Agaricales</taxon>
        <taxon>Marasmiineae</taxon>
        <taxon>Mycenaceae</taxon>
        <taxon>Favolaschia</taxon>
    </lineage>
</organism>
<proteinExistence type="predicted"/>
<name>A0AAW0D672_9AGAR</name>
<dbReference type="EMBL" id="JAWWNJ010000010">
    <property type="protein sequence ID" value="KAK7046542.1"/>
    <property type="molecule type" value="Genomic_DNA"/>
</dbReference>
<accession>A0AAW0D672</accession>
<comment type="caution">
    <text evidence="2">The sequence shown here is derived from an EMBL/GenBank/DDBJ whole genome shotgun (WGS) entry which is preliminary data.</text>
</comment>